<sequence>MCWSGEASAVLAVAGFATTGYVVWKGESPRLYTALAYFSLMELLQAVTYSVIGQCSLPANQIATILGYLHITFQPFFINLMSMYFIPDHIRKKIEYPVYALCFASAAMMILQLYPFEWAGRCMIGEALCARNLCSVHGNWHIAWNVPINGLTNFVVGNVWTDFLTLYPTYMITGLILPFLYGSWRFTLYHFFIGPRLAMLLTDNPNEVPAIWCLLSIGILILVVKTPIRKYMHVKKWLLWPETIRSMKKRSGRSRSQPGPGNR</sequence>
<feature type="transmembrane region" description="Helical" evidence="1">
    <location>
        <begin position="163"/>
        <end position="181"/>
    </location>
</feature>
<dbReference type="Proteomes" id="UP001215549">
    <property type="component" value="Chromosome"/>
</dbReference>
<evidence type="ECO:0000313" key="3">
    <source>
        <dbReference type="EMBL" id="WCR05060.1"/>
    </source>
</evidence>
<evidence type="ECO:0000256" key="1">
    <source>
        <dbReference type="SAM" id="Phobius"/>
    </source>
</evidence>
<evidence type="ECO:0000313" key="5">
    <source>
        <dbReference type="Proteomes" id="UP001215549"/>
    </source>
</evidence>
<keyword evidence="1" id="KW-0812">Transmembrane</keyword>
<feature type="transmembrane region" description="Helical" evidence="1">
    <location>
        <begin position="31"/>
        <end position="53"/>
    </location>
</feature>
<feature type="transmembrane region" description="Helical" evidence="1">
    <location>
        <begin position="65"/>
        <end position="86"/>
    </location>
</feature>
<keyword evidence="1" id="KW-0472">Membrane</keyword>
<evidence type="ECO:0000313" key="2">
    <source>
        <dbReference type="EMBL" id="SIS70649.1"/>
    </source>
</evidence>
<dbReference type="EMBL" id="CP067140">
    <property type="protein sequence ID" value="WCR05060.1"/>
    <property type="molecule type" value="Genomic_DNA"/>
</dbReference>
<dbReference type="Proteomes" id="UP000186216">
    <property type="component" value="Unassembled WGS sequence"/>
</dbReference>
<keyword evidence="1" id="KW-1133">Transmembrane helix</keyword>
<dbReference type="Pfam" id="PF19069">
    <property type="entry name" value="DUF5765"/>
    <property type="match status" value="1"/>
</dbReference>
<dbReference type="RefSeq" id="WP_076524088.1">
    <property type="nucleotide sequence ID" value="NZ_CP067140.1"/>
</dbReference>
<proteinExistence type="predicted"/>
<protein>
    <submittedName>
        <fullName evidence="2">Uncharacterized protein</fullName>
    </submittedName>
</protein>
<keyword evidence="5" id="KW-1185">Reference proteome</keyword>
<dbReference type="EMBL" id="FTOU01000003">
    <property type="protein sequence ID" value="SIS70649.1"/>
    <property type="molecule type" value="Genomic_DNA"/>
</dbReference>
<dbReference type="InterPro" id="IPR043912">
    <property type="entry name" value="DUF5765"/>
</dbReference>
<reference evidence="3 5" key="2">
    <citation type="submission" date="2021-01" db="EMBL/GenBank/DDBJ databases">
        <title>Biogeographic distribution of Paracoccus.</title>
        <authorList>
            <person name="Hollensteiner J."/>
            <person name="Leineberger J."/>
            <person name="Brinkhoff T."/>
            <person name="Daniel R."/>
        </authorList>
    </citation>
    <scope>NUCLEOTIDE SEQUENCE [LARGE SCALE GENOMIC DNA]</scope>
    <source>
        <strain evidence="3 5">DSM 18447</strain>
    </source>
</reference>
<dbReference type="AlphaFoldDB" id="A0AA46A4W8"/>
<reference evidence="2 4" key="1">
    <citation type="submission" date="2017-01" db="EMBL/GenBank/DDBJ databases">
        <authorList>
            <person name="Varghese N."/>
            <person name="Submissions S."/>
        </authorList>
    </citation>
    <scope>NUCLEOTIDE SEQUENCE [LARGE SCALE GENOMIC DNA]</scope>
    <source>
        <strain evidence="2 4">DSM 18447</strain>
    </source>
</reference>
<accession>A0AA46A4W8</accession>
<organism evidence="2 4">
    <name type="scientific">Paracoccus saliphilus</name>
    <dbReference type="NCBI Taxonomy" id="405559"/>
    <lineage>
        <taxon>Bacteria</taxon>
        <taxon>Pseudomonadati</taxon>
        <taxon>Pseudomonadota</taxon>
        <taxon>Alphaproteobacteria</taxon>
        <taxon>Rhodobacterales</taxon>
        <taxon>Paracoccaceae</taxon>
        <taxon>Paracoccus</taxon>
    </lineage>
</organism>
<name>A0AA46A4W8_9RHOB</name>
<feature type="transmembrane region" description="Helical" evidence="1">
    <location>
        <begin position="208"/>
        <end position="228"/>
    </location>
</feature>
<gene>
    <name evidence="3" type="ORF">JHX88_10345</name>
    <name evidence="2" type="ORF">SAMN05421772_103134</name>
</gene>
<feature type="transmembrane region" description="Helical" evidence="1">
    <location>
        <begin position="98"/>
        <end position="116"/>
    </location>
</feature>
<evidence type="ECO:0000313" key="4">
    <source>
        <dbReference type="Proteomes" id="UP000186216"/>
    </source>
</evidence>
<feature type="transmembrane region" description="Helical" evidence="1">
    <location>
        <begin position="6"/>
        <end position="24"/>
    </location>
</feature>